<evidence type="ECO:0000313" key="3">
    <source>
        <dbReference type="EMBL" id="PIR46695.1"/>
    </source>
</evidence>
<comment type="caution">
    <text evidence="3">The sequence shown here is derived from an EMBL/GenBank/DDBJ whole genome shotgun (WGS) entry which is preliminary data.</text>
</comment>
<proteinExistence type="predicted"/>
<dbReference type="PANTHER" id="PTHR43566">
    <property type="entry name" value="CONSERVED PROTEIN"/>
    <property type="match status" value="1"/>
</dbReference>
<dbReference type="InterPro" id="IPR027417">
    <property type="entry name" value="P-loop_NTPase"/>
</dbReference>
<dbReference type="EMBL" id="PCYL01000032">
    <property type="protein sequence ID" value="PIR46695.1"/>
    <property type="molecule type" value="Genomic_DNA"/>
</dbReference>
<sequence length="396" mass="44642">MYISRLLEGEIDARLSNKKVLILLGARQVGKTTLIKNHIACERNTFLNLDIEVDKQKLLVASKLPPAEALKFLDSPDYLVIDEAQRLPETGRIVKGWYDTELPVKIILLGSSSLNILNQSAESLTGRNEKLSLTPLTYEEALAPQGWYSESVPREILLDDYREQIAATLEASMIYGGYPEAVLIAGKKEYLTNLVGDYLLKDIMQLALVKTPDMVKKLLYLLAMQIGSLVSVSELARSLAISRETVERYLELLEETYVIFRLPAYSTNPRKEISKSQKIFFWDTGVRNALIGDFAPVSSRADIGGLWENWVVAEFAKYNALNGGLRKLYFWRSRGGGEIDIVIKEDEKISAFEVKWRKGKRSKADFSSDYRVVPVIINSADPFIGKFFKVGTNNVE</sequence>
<evidence type="ECO:0000259" key="2">
    <source>
        <dbReference type="Pfam" id="PF13635"/>
    </source>
</evidence>
<dbReference type="InterPro" id="IPR036390">
    <property type="entry name" value="WH_DNA-bd_sf"/>
</dbReference>
<dbReference type="InterPro" id="IPR025420">
    <property type="entry name" value="DUF4143"/>
</dbReference>
<dbReference type="PANTHER" id="PTHR43566:SF1">
    <property type="entry name" value="AAA+ ATPASE DOMAIN-CONTAINING PROTEIN"/>
    <property type="match status" value="1"/>
</dbReference>
<dbReference type="Pfam" id="PF13173">
    <property type="entry name" value="AAA_14"/>
    <property type="match status" value="1"/>
</dbReference>
<dbReference type="InterPro" id="IPR041682">
    <property type="entry name" value="AAA_14"/>
</dbReference>
<dbReference type="SUPFAM" id="SSF46785">
    <property type="entry name" value="Winged helix' DNA-binding domain"/>
    <property type="match status" value="1"/>
</dbReference>
<protein>
    <submittedName>
        <fullName evidence="3">ATPase</fullName>
    </submittedName>
</protein>
<dbReference type="AlphaFoldDB" id="A0A2H0RLN5"/>
<organism evidence="3 4">
    <name type="scientific">Candidatus Vogelbacteria bacterium CG10_big_fil_rev_8_21_14_0_10_45_14</name>
    <dbReference type="NCBI Taxonomy" id="1975042"/>
    <lineage>
        <taxon>Bacteria</taxon>
        <taxon>Candidatus Vogeliibacteriota</taxon>
    </lineage>
</organism>
<accession>A0A2H0RLN5</accession>
<evidence type="ECO:0000313" key="4">
    <source>
        <dbReference type="Proteomes" id="UP000230833"/>
    </source>
</evidence>
<dbReference type="Pfam" id="PF13635">
    <property type="entry name" value="DUF4143"/>
    <property type="match status" value="1"/>
</dbReference>
<reference evidence="3 4" key="1">
    <citation type="submission" date="2017-09" db="EMBL/GenBank/DDBJ databases">
        <title>Depth-based differentiation of microbial function through sediment-hosted aquifers and enrichment of novel symbionts in the deep terrestrial subsurface.</title>
        <authorList>
            <person name="Probst A.J."/>
            <person name="Ladd B."/>
            <person name="Jarett J.K."/>
            <person name="Geller-Mcgrath D.E."/>
            <person name="Sieber C.M."/>
            <person name="Emerson J.B."/>
            <person name="Anantharaman K."/>
            <person name="Thomas B.C."/>
            <person name="Malmstrom R."/>
            <person name="Stieglmeier M."/>
            <person name="Klingl A."/>
            <person name="Woyke T."/>
            <person name="Ryan C.M."/>
            <person name="Banfield J.F."/>
        </authorList>
    </citation>
    <scope>NUCLEOTIDE SEQUENCE [LARGE SCALE GENOMIC DNA]</scope>
    <source>
        <strain evidence="3">CG10_big_fil_rev_8_21_14_0_10_45_14</strain>
    </source>
</reference>
<dbReference type="SUPFAM" id="SSF52540">
    <property type="entry name" value="P-loop containing nucleoside triphosphate hydrolases"/>
    <property type="match status" value="1"/>
</dbReference>
<evidence type="ECO:0000259" key="1">
    <source>
        <dbReference type="Pfam" id="PF13173"/>
    </source>
</evidence>
<feature type="domain" description="DUF4143" evidence="2">
    <location>
        <begin position="201"/>
        <end position="356"/>
    </location>
</feature>
<name>A0A2H0RLN5_9BACT</name>
<gene>
    <name evidence="3" type="ORF">COV07_03075</name>
</gene>
<dbReference type="Proteomes" id="UP000230833">
    <property type="component" value="Unassembled WGS sequence"/>
</dbReference>
<feature type="domain" description="AAA" evidence="1">
    <location>
        <begin position="18"/>
        <end position="141"/>
    </location>
</feature>